<dbReference type="Proteomes" id="UP001153709">
    <property type="component" value="Chromosome 2"/>
</dbReference>
<evidence type="ECO:0000256" key="1">
    <source>
        <dbReference type="SAM" id="MobiDB-lite"/>
    </source>
</evidence>
<dbReference type="EMBL" id="OU898277">
    <property type="protein sequence ID" value="CAG9830468.1"/>
    <property type="molecule type" value="Genomic_DNA"/>
</dbReference>
<feature type="region of interest" description="Disordered" evidence="1">
    <location>
        <begin position="46"/>
        <end position="74"/>
    </location>
</feature>
<name>A0A9N9X9N2_DIABA</name>
<reference evidence="2" key="1">
    <citation type="submission" date="2022-01" db="EMBL/GenBank/DDBJ databases">
        <authorList>
            <person name="King R."/>
        </authorList>
    </citation>
    <scope>NUCLEOTIDE SEQUENCE</scope>
</reference>
<accession>A0A9N9X9N2</accession>
<dbReference type="OrthoDB" id="6783751at2759"/>
<gene>
    <name evidence="2" type="ORF">DIABBA_LOCUS4169</name>
</gene>
<keyword evidence="3" id="KW-1185">Reference proteome</keyword>
<proteinExistence type="predicted"/>
<evidence type="ECO:0000313" key="2">
    <source>
        <dbReference type="EMBL" id="CAG9830468.1"/>
    </source>
</evidence>
<protein>
    <submittedName>
        <fullName evidence="2">Uncharacterized protein</fullName>
    </submittedName>
</protein>
<feature type="compositionally biased region" description="Basic and acidic residues" evidence="1">
    <location>
        <begin position="343"/>
        <end position="354"/>
    </location>
</feature>
<evidence type="ECO:0000313" key="3">
    <source>
        <dbReference type="Proteomes" id="UP001153709"/>
    </source>
</evidence>
<organism evidence="2 3">
    <name type="scientific">Diabrotica balteata</name>
    <name type="common">Banded cucumber beetle</name>
    <dbReference type="NCBI Taxonomy" id="107213"/>
    <lineage>
        <taxon>Eukaryota</taxon>
        <taxon>Metazoa</taxon>
        <taxon>Ecdysozoa</taxon>
        <taxon>Arthropoda</taxon>
        <taxon>Hexapoda</taxon>
        <taxon>Insecta</taxon>
        <taxon>Pterygota</taxon>
        <taxon>Neoptera</taxon>
        <taxon>Endopterygota</taxon>
        <taxon>Coleoptera</taxon>
        <taxon>Polyphaga</taxon>
        <taxon>Cucujiformia</taxon>
        <taxon>Chrysomeloidea</taxon>
        <taxon>Chrysomelidae</taxon>
        <taxon>Galerucinae</taxon>
        <taxon>Diabroticina</taxon>
        <taxon>Diabroticites</taxon>
        <taxon>Diabrotica</taxon>
    </lineage>
</organism>
<dbReference type="AlphaFoldDB" id="A0A9N9X9N2"/>
<sequence>MSRHGTKPKKPQKLIIPKGTIDFNDTAIIEIPPEYRNQDVVIAKKSRSSVHSRSRIDESSGIGPRYSQRSNYSSQTYDPWYDEGVAESSCQTTLDETDIERLMEDLEAYYQAQKKFLIKSSTLFRKKADEYQNQQTAALCDCSRQQGCSGASPSGCTSVIVLKNKCFETEDSYASMNRAPQPGGTRARDAFSGTRINASHHYDADLSTSRNVPAASHVSQPFSFFSYGGSANETFRSQNVTVPQDTTRHDLSYDLFREGAGRSFDESKSGPITSSQTRFDATIPAKPILRRNNANSSGVADMSTGNFSFGQMDASTSRDHQTFQKPSSKFATLMADDDIRALRNESETARKSLDDMPDQCDDINCPAKIQDQK</sequence>
<feature type="region of interest" description="Disordered" evidence="1">
    <location>
        <begin position="343"/>
        <end position="373"/>
    </location>
</feature>